<dbReference type="EMBL" id="LAZR01014190">
    <property type="protein sequence ID" value="KKM18580.1"/>
    <property type="molecule type" value="Genomic_DNA"/>
</dbReference>
<evidence type="ECO:0000313" key="1">
    <source>
        <dbReference type="EMBL" id="KKM18580.1"/>
    </source>
</evidence>
<name>A0A0F9KT57_9ZZZZ</name>
<proteinExistence type="predicted"/>
<gene>
    <name evidence="1" type="ORF">LCGC14_1664320</name>
</gene>
<organism evidence="1">
    <name type="scientific">marine sediment metagenome</name>
    <dbReference type="NCBI Taxonomy" id="412755"/>
    <lineage>
        <taxon>unclassified sequences</taxon>
        <taxon>metagenomes</taxon>
        <taxon>ecological metagenomes</taxon>
    </lineage>
</organism>
<dbReference type="AlphaFoldDB" id="A0A0F9KT57"/>
<comment type="caution">
    <text evidence="1">The sequence shown here is derived from an EMBL/GenBank/DDBJ whole genome shotgun (WGS) entry which is preliminary data.</text>
</comment>
<reference evidence="1" key="1">
    <citation type="journal article" date="2015" name="Nature">
        <title>Complex archaea that bridge the gap between prokaryotes and eukaryotes.</title>
        <authorList>
            <person name="Spang A."/>
            <person name="Saw J.H."/>
            <person name="Jorgensen S.L."/>
            <person name="Zaremba-Niedzwiedzka K."/>
            <person name="Martijn J."/>
            <person name="Lind A.E."/>
            <person name="van Eijk R."/>
            <person name="Schleper C."/>
            <person name="Guy L."/>
            <person name="Ettema T.J."/>
        </authorList>
    </citation>
    <scope>NUCLEOTIDE SEQUENCE</scope>
</reference>
<protein>
    <submittedName>
        <fullName evidence="1">Uncharacterized protein</fullName>
    </submittedName>
</protein>
<accession>A0A0F9KT57</accession>
<sequence length="67" mass="7746">MFTVEQVRDYIIAKHRKTLYVPKRIAVLAELDCPSTGWRGNVRGMRNLYWGHDCIVALQSGYAYKVS</sequence>